<keyword evidence="1" id="KW-1133">Transmembrane helix</keyword>
<dbReference type="GO" id="GO:0004553">
    <property type="term" value="F:hydrolase activity, hydrolyzing O-glycosyl compounds"/>
    <property type="evidence" value="ECO:0007669"/>
    <property type="project" value="InterPro"/>
</dbReference>
<dbReference type="EMBL" id="MFDD01000014">
    <property type="protein sequence ID" value="OGE40013.1"/>
    <property type="molecule type" value="Genomic_DNA"/>
</dbReference>
<dbReference type="GO" id="GO:0003993">
    <property type="term" value="F:acid phosphatase activity"/>
    <property type="evidence" value="ECO:0007669"/>
    <property type="project" value="InterPro"/>
</dbReference>
<name>A0A1F5KGD3_9BACT</name>
<accession>A0A1F5KGD3</accession>
<dbReference type="Pfam" id="PF00404">
    <property type="entry name" value="Dockerin_1"/>
    <property type="match status" value="1"/>
</dbReference>
<reference evidence="3 4" key="1">
    <citation type="journal article" date="2016" name="Nat. Commun.">
        <title>Thousands of microbial genomes shed light on interconnected biogeochemical processes in an aquifer system.</title>
        <authorList>
            <person name="Anantharaman K."/>
            <person name="Brown C.T."/>
            <person name="Hug L.A."/>
            <person name="Sharon I."/>
            <person name="Castelle C.J."/>
            <person name="Probst A.J."/>
            <person name="Thomas B.C."/>
            <person name="Singh A."/>
            <person name="Wilkins M.J."/>
            <person name="Karaoz U."/>
            <person name="Brodie E.L."/>
            <person name="Williams K.H."/>
            <person name="Hubbard S.S."/>
            <person name="Banfield J.F."/>
        </authorList>
    </citation>
    <scope>NUCLEOTIDE SEQUENCE [LARGE SCALE GENOMIC DNA]</scope>
</reference>
<organism evidence="3 4">
    <name type="scientific">Candidatus Daviesbacteria bacterium RIFCSPHIGHO2_02_FULL_43_12</name>
    <dbReference type="NCBI Taxonomy" id="1797776"/>
    <lineage>
        <taxon>Bacteria</taxon>
        <taxon>Candidatus Daviesiibacteriota</taxon>
    </lineage>
</organism>
<dbReference type="PROSITE" id="PS00018">
    <property type="entry name" value="EF_HAND_1"/>
    <property type="match status" value="1"/>
</dbReference>
<dbReference type="Gene3D" id="2.60.40.380">
    <property type="entry name" value="Purple acid phosphatase-like, N-terminal"/>
    <property type="match status" value="1"/>
</dbReference>
<dbReference type="SUPFAM" id="SSF49363">
    <property type="entry name" value="Purple acid phosphatase, N-terminal domain"/>
    <property type="match status" value="1"/>
</dbReference>
<dbReference type="InterPro" id="IPR002105">
    <property type="entry name" value="Dockerin_1_rpt"/>
</dbReference>
<sequence>MKLTSPTRIPTILGLGLLFTALFLGISIYLYNLELAKRTNVAFQPKDIQVINLTDNSSTIIWQTGAETTGSLLWGQNNFDSMQEDDRDDKLPSPHQIHIVTLKHLLPETTYTYKIKSSQSIYPGKYSFKTLGKINHPSEDSINKPLTGKILGGDLEPVTEALVLLQLENSSPLGVVTSTAGNFILPLADLRTQDYAQFIVIPPTTEATLAILKGNTETKVKVVLPREKTLPPIILGQLNDFSQIATSSALMAPKNPFDLNSDGKINSVDLSIIFTNFGRKNSPADVSGDGFVDQKDVDLIKKSLEDLP</sequence>
<keyword evidence="1" id="KW-0812">Transmembrane</keyword>
<evidence type="ECO:0000259" key="2">
    <source>
        <dbReference type="PROSITE" id="PS50853"/>
    </source>
</evidence>
<proteinExistence type="predicted"/>
<evidence type="ECO:0000313" key="3">
    <source>
        <dbReference type="EMBL" id="OGE40013.1"/>
    </source>
</evidence>
<dbReference type="AlphaFoldDB" id="A0A1F5KGD3"/>
<dbReference type="SUPFAM" id="SSF63446">
    <property type="entry name" value="Type I dockerin domain"/>
    <property type="match status" value="1"/>
</dbReference>
<dbReference type="InterPro" id="IPR008963">
    <property type="entry name" value="Purple_acid_Pase-like_N"/>
</dbReference>
<evidence type="ECO:0000256" key="1">
    <source>
        <dbReference type="SAM" id="Phobius"/>
    </source>
</evidence>
<dbReference type="Proteomes" id="UP000177328">
    <property type="component" value="Unassembled WGS sequence"/>
</dbReference>
<feature type="domain" description="Fibronectin type-III" evidence="2">
    <location>
        <begin position="44"/>
        <end position="137"/>
    </location>
</feature>
<dbReference type="GO" id="GO:0000272">
    <property type="term" value="P:polysaccharide catabolic process"/>
    <property type="evidence" value="ECO:0007669"/>
    <property type="project" value="InterPro"/>
</dbReference>
<dbReference type="PROSITE" id="PS50853">
    <property type="entry name" value="FN3"/>
    <property type="match status" value="1"/>
</dbReference>
<gene>
    <name evidence="3" type="ORF">A3D25_04395</name>
</gene>
<dbReference type="InterPro" id="IPR018247">
    <property type="entry name" value="EF_Hand_1_Ca_BS"/>
</dbReference>
<protein>
    <recommendedName>
        <fullName evidence="2">Fibronectin type-III domain-containing protein</fullName>
    </recommendedName>
</protein>
<dbReference type="InterPro" id="IPR003961">
    <property type="entry name" value="FN3_dom"/>
</dbReference>
<keyword evidence="1" id="KW-0472">Membrane</keyword>
<dbReference type="GO" id="GO:0046872">
    <property type="term" value="F:metal ion binding"/>
    <property type="evidence" value="ECO:0007669"/>
    <property type="project" value="InterPro"/>
</dbReference>
<dbReference type="InterPro" id="IPR036439">
    <property type="entry name" value="Dockerin_dom_sf"/>
</dbReference>
<evidence type="ECO:0000313" key="4">
    <source>
        <dbReference type="Proteomes" id="UP000177328"/>
    </source>
</evidence>
<comment type="caution">
    <text evidence="3">The sequence shown here is derived from an EMBL/GenBank/DDBJ whole genome shotgun (WGS) entry which is preliminary data.</text>
</comment>
<dbReference type="Gene3D" id="1.10.1330.10">
    <property type="entry name" value="Dockerin domain"/>
    <property type="match status" value="1"/>
</dbReference>
<feature type="transmembrane region" description="Helical" evidence="1">
    <location>
        <begin position="12"/>
        <end position="31"/>
    </location>
</feature>